<gene>
    <name evidence="4" type="ORF">LAESUDRAFT_656293</name>
</gene>
<name>A0A165DMM1_9APHY</name>
<feature type="domain" description="Rap-GAP" evidence="3">
    <location>
        <begin position="1480"/>
        <end position="1717"/>
    </location>
</feature>
<dbReference type="OrthoDB" id="19311at2759"/>
<dbReference type="InterPro" id="IPR016024">
    <property type="entry name" value="ARM-type_fold"/>
</dbReference>
<dbReference type="SUPFAM" id="SSF111347">
    <property type="entry name" value="Rap/Ran-GAP"/>
    <property type="match status" value="1"/>
</dbReference>
<dbReference type="GO" id="GO:0033596">
    <property type="term" value="C:TSC1-TSC2 complex"/>
    <property type="evidence" value="ECO:0007669"/>
    <property type="project" value="TreeGrafter"/>
</dbReference>
<accession>A0A165DMM1</accession>
<dbReference type="Gene3D" id="3.40.50.11210">
    <property type="entry name" value="Rap/Ran-GAP"/>
    <property type="match status" value="1"/>
</dbReference>
<dbReference type="GO" id="GO:0051056">
    <property type="term" value="P:regulation of small GTPase mediated signal transduction"/>
    <property type="evidence" value="ECO:0007669"/>
    <property type="project" value="InterPro"/>
</dbReference>
<dbReference type="InterPro" id="IPR035974">
    <property type="entry name" value="Rap/Ran-GAP_sf"/>
</dbReference>
<dbReference type="SUPFAM" id="SSF48371">
    <property type="entry name" value="ARM repeat"/>
    <property type="match status" value="1"/>
</dbReference>
<dbReference type="PROSITE" id="PS50085">
    <property type="entry name" value="RAPGAP"/>
    <property type="match status" value="1"/>
</dbReference>
<dbReference type="Pfam" id="PF02145">
    <property type="entry name" value="Rap_GAP"/>
    <property type="match status" value="1"/>
</dbReference>
<dbReference type="EMBL" id="KV427631">
    <property type="protein sequence ID" value="KZT05208.1"/>
    <property type="molecule type" value="Genomic_DNA"/>
</dbReference>
<feature type="compositionally biased region" description="Basic residues" evidence="2">
    <location>
        <begin position="935"/>
        <end position="944"/>
    </location>
</feature>
<keyword evidence="5" id="KW-1185">Reference proteome</keyword>
<dbReference type="GO" id="GO:0005096">
    <property type="term" value="F:GTPase activator activity"/>
    <property type="evidence" value="ECO:0007669"/>
    <property type="project" value="UniProtKB-KW"/>
</dbReference>
<dbReference type="GO" id="GO:0032007">
    <property type="term" value="P:negative regulation of TOR signaling"/>
    <property type="evidence" value="ECO:0007669"/>
    <property type="project" value="TreeGrafter"/>
</dbReference>
<organism evidence="4 5">
    <name type="scientific">Laetiporus sulphureus 93-53</name>
    <dbReference type="NCBI Taxonomy" id="1314785"/>
    <lineage>
        <taxon>Eukaryota</taxon>
        <taxon>Fungi</taxon>
        <taxon>Dikarya</taxon>
        <taxon>Basidiomycota</taxon>
        <taxon>Agaricomycotina</taxon>
        <taxon>Agaricomycetes</taxon>
        <taxon>Polyporales</taxon>
        <taxon>Laetiporus</taxon>
    </lineage>
</organism>
<dbReference type="FunFam" id="3.40.50.11210:FF:000007">
    <property type="entry name" value="Tuberous sclerosis 2"/>
    <property type="match status" value="1"/>
</dbReference>
<feature type="region of interest" description="Disordered" evidence="2">
    <location>
        <begin position="729"/>
        <end position="765"/>
    </location>
</feature>
<evidence type="ECO:0000259" key="3">
    <source>
        <dbReference type="PROSITE" id="PS50085"/>
    </source>
</evidence>
<feature type="compositionally biased region" description="Polar residues" evidence="2">
    <location>
        <begin position="778"/>
        <end position="794"/>
    </location>
</feature>
<feature type="region of interest" description="Disordered" evidence="2">
    <location>
        <begin position="911"/>
        <end position="964"/>
    </location>
</feature>
<evidence type="ECO:0000256" key="1">
    <source>
        <dbReference type="ARBA" id="ARBA00022468"/>
    </source>
</evidence>
<dbReference type="InterPro" id="IPR027107">
    <property type="entry name" value="Tuberin/Ral-act_asu"/>
</dbReference>
<dbReference type="STRING" id="1314785.A0A165DMM1"/>
<evidence type="ECO:0000313" key="5">
    <source>
        <dbReference type="Proteomes" id="UP000076871"/>
    </source>
</evidence>
<feature type="compositionally biased region" description="Low complexity" evidence="2">
    <location>
        <begin position="742"/>
        <end position="752"/>
    </location>
</feature>
<protein>
    <recommendedName>
        <fullName evidence="3">Rap-GAP domain-containing protein</fullName>
    </recommendedName>
</protein>
<dbReference type="InParanoid" id="A0A165DMM1"/>
<evidence type="ECO:0000313" key="4">
    <source>
        <dbReference type="EMBL" id="KZT05208.1"/>
    </source>
</evidence>
<feature type="region of interest" description="Disordered" evidence="2">
    <location>
        <begin position="778"/>
        <end position="808"/>
    </location>
</feature>
<dbReference type="GO" id="GO:0005634">
    <property type="term" value="C:nucleus"/>
    <property type="evidence" value="ECO:0007669"/>
    <property type="project" value="InterPro"/>
</dbReference>
<dbReference type="Proteomes" id="UP000076871">
    <property type="component" value="Unassembled WGS sequence"/>
</dbReference>
<sequence>MPPQIKDAGRTSRLRSNTTNFVPFNWRRGRTDPTSATAPISPPTMPLEALIEALSPPAVPSLAHARALCSALANKAPNPNLAKINSLLASLCSSESPPALQAAGYDILAAYWENNGAAVLTTADRLSCLSLFLHPAVPWLPEVWESRFKALVAIIQSGAETVGMESALLKVLRSWIEGAFDGLVRLQAPSPEERFERERSVTTLTAFLTRLVSKPEFVSRLSEHDTSEVLELWVKLIDRALLVPTDDAFGGFSSQTDLLSLKRTSSHGRHHSAASLPQAGPTKHPADIIVDAYLQYLDTRLNALAPLYLEMILPLLFRALAFYATPLPRISLTPSESHQHNLEQTIVGLLSSLVTGPYSSTCTNLLKRCLFPAAQISHVNIQTTVGALKTLRASIRETLITRLARAYIIRSSSVEYSPAGAPTHLNLERELMKRAWSKDDSAPWDLIRFRTVLCRAVRAWADKEQDGRDEVTSMPKELVLDEIAAILKDVVQALDQKGESEETEDEEISAVGDILRELVAYVRQTKTRDGNPITLFSPQLGETSPFVKDVSALLGQDLNSTPLFPILPSILLSCSELLTDGDTANLLSVMSERQSLTPTSPSWLEHWNDILSIPDLYSASRLMTRQVAMDIMSSVWEFVKDISVYRKPLAEMIFQFWRQQTAGDMEDATVTVIWHILGDEVVLRRVEAAGDEASADHQLAADILAFLTSIAGERQDDDDDDDAASVRTAEISTNVSPPLAPPTTAATSPIISRAQSVYPPKERESTIPSVMSILSTLTSGNPARSQSQPPQSAATEPRVESPPPLSPVLPPVSKTMGAVVALVSIFSQLAFTALVSTQSNRELALRVFRTLIDLLESAECIRARLMVLQFMMRLRVDRDHRLYFSGTDYDKNGQIFSLATLISRVPRSAASADQLAHDHDPHSARARAVQERNGRRPSRGRGGHPSRIESRSRSRTAPRIVSQPASIRRLRARDPIWAIPETLPFAIGESGVASEGVMSYDPSGPRQGIVLPLSTYLSKMVDIIENEKEWEILSYVLCHFPTQLANKHLFCGPKSRVVLGRLLTVICSGIAGGTLAMNVERWPENIVARDAHGLAYHTLTVLISYKRCFPDLHIQHRLVEVFLLGLSGLPSTIKCCLHALSLSAFELQPSMTRYASRILEKLSQIMSNPAMAVDIINFLAIVGSINSLHANFTEGDYKMVFGVALQYLQHHNHLDDTMPISWALSQHVRIMSYYIVYLWFLAVRLADRHRHVKFISRQLLLANEGRDDIDEYTEVCFDWLARYTYASADPRPAPSMLGEIVMNPSMQRQSTESAISEKTWVAGNAVITIRTLKKRGWVEVLTRRSSGLTKFLCRAENVPMIQLGDVDPDFVSVVATLTLDQGLQEPDTASTVGASSNEPPLVSRPCLVLQQSLVALGDGETPVSKPDSITGYVWSGTAPSQRRKDVAILPSYFALQLSSYPDIPATLHQVNDFNRAAKFFQSLDRMPTIDTHKVGIMYVAPGQNSEGEILRNSHGSPAYSRFLEGLARLINLCGQVDVYAGGLDPDEDGEYAYAWWDDIGQILFHTATLMPSSDDVHSTNKKRHIGNDYVRIVWNDSGMPYRFDTLVTQFQFVNIVIEPHSRGAIAAFSNNQHENEYFKVIVQRAPGMSDFTPIGDFKLISAENLPLLVRQLSLLTDWFVSIFQHTQNDTVRVEITTNWVSRLQAIKRFRMQAITSSEPVPTEEGVMGQTYRDFTTAY</sequence>
<dbReference type="RefSeq" id="XP_040762948.1">
    <property type="nucleotide sequence ID" value="XM_040904610.1"/>
</dbReference>
<dbReference type="InterPro" id="IPR018515">
    <property type="entry name" value="Tuberin-type_domain"/>
</dbReference>
<dbReference type="InterPro" id="IPR000331">
    <property type="entry name" value="Rap/Ran_GAP_dom"/>
</dbReference>
<reference evidence="4 5" key="1">
    <citation type="journal article" date="2016" name="Mol. Biol. Evol.">
        <title>Comparative Genomics of Early-Diverging Mushroom-Forming Fungi Provides Insights into the Origins of Lignocellulose Decay Capabilities.</title>
        <authorList>
            <person name="Nagy L.G."/>
            <person name="Riley R."/>
            <person name="Tritt A."/>
            <person name="Adam C."/>
            <person name="Daum C."/>
            <person name="Floudas D."/>
            <person name="Sun H."/>
            <person name="Yadav J.S."/>
            <person name="Pangilinan J."/>
            <person name="Larsson K.H."/>
            <person name="Matsuura K."/>
            <person name="Barry K."/>
            <person name="Labutti K."/>
            <person name="Kuo R."/>
            <person name="Ohm R.A."/>
            <person name="Bhattacharya S.S."/>
            <person name="Shirouzu T."/>
            <person name="Yoshinaga Y."/>
            <person name="Martin F.M."/>
            <person name="Grigoriev I.V."/>
            <person name="Hibbett D.S."/>
        </authorList>
    </citation>
    <scope>NUCLEOTIDE SEQUENCE [LARGE SCALE GENOMIC DNA]</scope>
    <source>
        <strain evidence="4 5">93-53</strain>
    </source>
</reference>
<feature type="compositionally biased region" description="Basic and acidic residues" evidence="2">
    <location>
        <begin position="915"/>
        <end position="934"/>
    </location>
</feature>
<dbReference type="PANTHER" id="PTHR10063">
    <property type="entry name" value="TUBERIN"/>
    <property type="match status" value="1"/>
</dbReference>
<dbReference type="Pfam" id="PF03542">
    <property type="entry name" value="Tuberin"/>
    <property type="match status" value="1"/>
</dbReference>
<dbReference type="PANTHER" id="PTHR10063:SF0">
    <property type="entry name" value="TUBERIN"/>
    <property type="match status" value="1"/>
</dbReference>
<dbReference type="GeneID" id="63821640"/>
<keyword evidence="1" id="KW-0343">GTPase activation</keyword>
<proteinExistence type="predicted"/>
<evidence type="ECO:0000256" key="2">
    <source>
        <dbReference type="SAM" id="MobiDB-lite"/>
    </source>
</evidence>